<feature type="region of interest" description="Disordered" evidence="5">
    <location>
        <begin position="1"/>
        <end position="26"/>
    </location>
</feature>
<dbReference type="GO" id="GO:0016020">
    <property type="term" value="C:membrane"/>
    <property type="evidence" value="ECO:0007669"/>
    <property type="project" value="UniProtKB-SubCell"/>
</dbReference>
<dbReference type="InterPro" id="IPR036259">
    <property type="entry name" value="MFS_trans_sf"/>
</dbReference>
<dbReference type="EMBL" id="OU963862">
    <property type="protein sequence ID" value="CAH0381017.1"/>
    <property type="molecule type" value="Genomic_DNA"/>
</dbReference>
<name>A0A9N9ZZE3_BEMTA</name>
<sequence length="514" mass="57564">MGPLTDAPESHSIKNGNAASSNRPRHSTRSTCAQILATLIQNWLLIEIGLDIAMTTMVIGALHNSASEELSMNDDQASWFGSLPDICHPVSSLLSGYVQEAVGRKTAMIMVTIPCFVAWITLHFAQSINTLYIVSIIMGLCTGLTEAPLHSYIGEIAEPHLRGTLSSISTSAALIGMFMMYVFTYFFYWRTVALICSACPVITFTVMTQIPESPTWLVVRNRLDEAKKALCWLRGWVKPAEVEEEFQALVKHAEKSVGLNQAGDDKPRTKIAFLKMQLTEMTRRKVLLPFRQICIVFFICSLAYFCAIRPYLIGELQKLDTPIDAKLILIYSQVLLFIGAMMNVMFLRRFGKRKIAIFCNTVIAISMFGLGIHYAYLKGSKQFPLLAWLPVVFWLSISFFGGFGPALLAWQLVSELFPIIGRGLATGISAAFSKLMGAAEVKSYLYIEAWVDLSGVMYLYGTATILGTLYLYFYLPETEGKSLEQIEVYFTENYDRKEKFSIGKRVKLEEKNPS</sequence>
<dbReference type="PANTHER" id="PTHR48021">
    <property type="match status" value="1"/>
</dbReference>
<dbReference type="Pfam" id="PF00083">
    <property type="entry name" value="Sugar_tr"/>
    <property type="match status" value="1"/>
</dbReference>
<feature type="domain" description="Major facilitator superfamily (MFS) profile" evidence="7">
    <location>
        <begin position="37"/>
        <end position="479"/>
    </location>
</feature>
<feature type="transmembrane region" description="Helical" evidence="6">
    <location>
        <begin position="325"/>
        <end position="346"/>
    </location>
</feature>
<keyword evidence="9" id="KW-1185">Reference proteome</keyword>
<protein>
    <recommendedName>
        <fullName evidence="7">Major facilitator superfamily (MFS) profile domain-containing protein</fullName>
    </recommendedName>
</protein>
<dbReference type="InterPro" id="IPR005829">
    <property type="entry name" value="Sugar_transporter_CS"/>
</dbReference>
<dbReference type="AlphaFoldDB" id="A0A9N9ZZE3"/>
<feature type="transmembrane region" description="Helical" evidence="6">
    <location>
        <begin position="131"/>
        <end position="149"/>
    </location>
</feature>
<dbReference type="SUPFAM" id="SSF103473">
    <property type="entry name" value="MFS general substrate transporter"/>
    <property type="match status" value="1"/>
</dbReference>
<keyword evidence="4 6" id="KW-0472">Membrane</keyword>
<organism evidence="8 9">
    <name type="scientific">Bemisia tabaci</name>
    <name type="common">Sweetpotato whitefly</name>
    <name type="synonym">Aleurodes tabaci</name>
    <dbReference type="NCBI Taxonomy" id="7038"/>
    <lineage>
        <taxon>Eukaryota</taxon>
        <taxon>Metazoa</taxon>
        <taxon>Ecdysozoa</taxon>
        <taxon>Arthropoda</taxon>
        <taxon>Hexapoda</taxon>
        <taxon>Insecta</taxon>
        <taxon>Pterygota</taxon>
        <taxon>Neoptera</taxon>
        <taxon>Paraneoptera</taxon>
        <taxon>Hemiptera</taxon>
        <taxon>Sternorrhyncha</taxon>
        <taxon>Aleyrodoidea</taxon>
        <taxon>Aleyrodidae</taxon>
        <taxon>Aleyrodinae</taxon>
        <taxon>Bemisia</taxon>
    </lineage>
</organism>
<dbReference type="PROSITE" id="PS50850">
    <property type="entry name" value="MFS"/>
    <property type="match status" value="1"/>
</dbReference>
<proteinExistence type="predicted"/>
<feature type="transmembrane region" description="Helical" evidence="6">
    <location>
        <begin position="355"/>
        <end position="376"/>
    </location>
</feature>
<keyword evidence="3 6" id="KW-1133">Transmembrane helix</keyword>
<dbReference type="FunFam" id="1.20.1250.20:FF:000249">
    <property type="entry name" value="facilitated trehalose transporter Tret1"/>
    <property type="match status" value="1"/>
</dbReference>
<dbReference type="Gene3D" id="1.20.1250.20">
    <property type="entry name" value="MFS general substrate transporter like domains"/>
    <property type="match status" value="1"/>
</dbReference>
<dbReference type="Proteomes" id="UP001152759">
    <property type="component" value="Chromosome 1"/>
</dbReference>
<feature type="compositionally biased region" description="Polar residues" evidence="5">
    <location>
        <begin position="13"/>
        <end position="22"/>
    </location>
</feature>
<evidence type="ECO:0000256" key="2">
    <source>
        <dbReference type="ARBA" id="ARBA00022692"/>
    </source>
</evidence>
<evidence type="ECO:0000256" key="5">
    <source>
        <dbReference type="SAM" id="MobiDB-lite"/>
    </source>
</evidence>
<feature type="transmembrane region" description="Helical" evidence="6">
    <location>
        <begin position="293"/>
        <end position="313"/>
    </location>
</feature>
<feature type="transmembrane region" description="Helical" evidence="6">
    <location>
        <begin position="161"/>
        <end position="181"/>
    </location>
</feature>
<keyword evidence="2 6" id="KW-0812">Transmembrane</keyword>
<evidence type="ECO:0000259" key="7">
    <source>
        <dbReference type="PROSITE" id="PS50850"/>
    </source>
</evidence>
<feature type="transmembrane region" description="Helical" evidence="6">
    <location>
        <begin position="416"/>
        <end position="437"/>
    </location>
</feature>
<evidence type="ECO:0000256" key="6">
    <source>
        <dbReference type="SAM" id="Phobius"/>
    </source>
</evidence>
<feature type="transmembrane region" description="Helical" evidence="6">
    <location>
        <begin position="388"/>
        <end position="409"/>
    </location>
</feature>
<gene>
    <name evidence="8" type="ORF">BEMITA_LOCUS711</name>
</gene>
<dbReference type="InterPro" id="IPR050549">
    <property type="entry name" value="MFS_Trehalose_Transporter"/>
</dbReference>
<evidence type="ECO:0000256" key="3">
    <source>
        <dbReference type="ARBA" id="ARBA00022989"/>
    </source>
</evidence>
<evidence type="ECO:0000313" key="9">
    <source>
        <dbReference type="Proteomes" id="UP001152759"/>
    </source>
</evidence>
<reference evidence="8" key="1">
    <citation type="submission" date="2021-12" db="EMBL/GenBank/DDBJ databases">
        <authorList>
            <person name="King R."/>
        </authorList>
    </citation>
    <scope>NUCLEOTIDE SEQUENCE</scope>
</reference>
<feature type="transmembrane region" description="Helical" evidence="6">
    <location>
        <begin position="107"/>
        <end position="125"/>
    </location>
</feature>
<dbReference type="GO" id="GO:0022857">
    <property type="term" value="F:transmembrane transporter activity"/>
    <property type="evidence" value="ECO:0007669"/>
    <property type="project" value="InterPro"/>
</dbReference>
<evidence type="ECO:0000313" key="8">
    <source>
        <dbReference type="EMBL" id="CAH0381017.1"/>
    </source>
</evidence>
<dbReference type="InterPro" id="IPR005828">
    <property type="entry name" value="MFS_sugar_transport-like"/>
</dbReference>
<comment type="subcellular location">
    <subcellularLocation>
        <location evidence="1">Membrane</location>
        <topology evidence="1">Multi-pass membrane protein</topology>
    </subcellularLocation>
</comment>
<dbReference type="PANTHER" id="PTHR48021:SF39">
    <property type="entry name" value="MAJOR FACILITATOR SUPERFAMILY (MFS) PROFILE DOMAIN-CONTAINING PROTEIN"/>
    <property type="match status" value="1"/>
</dbReference>
<dbReference type="PROSITE" id="PS00217">
    <property type="entry name" value="SUGAR_TRANSPORT_2"/>
    <property type="match status" value="1"/>
</dbReference>
<evidence type="ECO:0000256" key="1">
    <source>
        <dbReference type="ARBA" id="ARBA00004141"/>
    </source>
</evidence>
<dbReference type="InterPro" id="IPR020846">
    <property type="entry name" value="MFS_dom"/>
</dbReference>
<evidence type="ECO:0000256" key="4">
    <source>
        <dbReference type="ARBA" id="ARBA00023136"/>
    </source>
</evidence>
<feature type="transmembrane region" description="Helical" evidence="6">
    <location>
        <begin position="457"/>
        <end position="475"/>
    </location>
</feature>
<accession>A0A9N9ZZE3</accession>